<protein>
    <submittedName>
        <fullName evidence="8">RagB/SusD family nutrient uptake outer membrane protein</fullName>
    </submittedName>
</protein>
<evidence type="ECO:0000256" key="4">
    <source>
        <dbReference type="ARBA" id="ARBA00023136"/>
    </source>
</evidence>
<evidence type="ECO:0000256" key="3">
    <source>
        <dbReference type="ARBA" id="ARBA00022729"/>
    </source>
</evidence>
<sequence length="546" mass="61516">MKTQNKNTTIKAQSYLKALSSITIIKKTALLGFASMLLLGQTGCEKFLEKDPTFIVKENYYNNETDVNIGLAGIYDIMGKEEVYGGALLLDLNVADDGFYSRSAFTIGTAVYNFDASTSTVSNLWRFLYEGIERANVFLSRIDQVQMPEANKAAAKGEAKFLRAYYHFLLVSNWGDVPLKTVPTSSVNDVNIKRTPQREVYDFIVKEMEEAEGLVKTATQIGAGGRVSKSAVRGILARVYLKMAGAPLNDVSKYAEALKWARKIVYPDNGPKEHRLNPDFKQIFINYAADKYDIGESIWEVEFFGNRGGDFEAGRVGNTLGLQCNDEAFGYGYGFINATPKLYSRYGATDTRRDWTIASYQYVYNTVNNLQVVRDSTFWTSSQLYNRNCGKYRRVYEVVKPKNKNYTPMNYPLLRYADVLLMLAEAENEVNGPTSVATSALKEVRDRAGATDVTALATSKEELRRLIREERFLELAFEGLRKFDLIRWDIFTSEMNQLARDIQNTAPTNFRFAALAGSNVAPRHNLLPIPVLELSLNNGMVQNQGW</sequence>
<organism evidence="8 9">
    <name type="scientific">Pedobacter puniceum</name>
    <dbReference type="NCBI Taxonomy" id="2666136"/>
    <lineage>
        <taxon>Bacteria</taxon>
        <taxon>Pseudomonadati</taxon>
        <taxon>Bacteroidota</taxon>
        <taxon>Sphingobacteriia</taxon>
        <taxon>Sphingobacteriales</taxon>
        <taxon>Sphingobacteriaceae</taxon>
        <taxon>Pedobacter</taxon>
    </lineage>
</organism>
<dbReference type="EMBL" id="WKJI01000001">
    <property type="protein sequence ID" value="MRX46819.1"/>
    <property type="molecule type" value="Genomic_DNA"/>
</dbReference>
<name>A0A7K0FLH7_9SPHI</name>
<dbReference type="InterPro" id="IPR012944">
    <property type="entry name" value="SusD_RagB_dom"/>
</dbReference>
<feature type="domain" description="SusD-like N-terminal" evidence="7">
    <location>
        <begin position="46"/>
        <end position="241"/>
    </location>
</feature>
<dbReference type="Proteomes" id="UP000462931">
    <property type="component" value="Unassembled WGS sequence"/>
</dbReference>
<evidence type="ECO:0000256" key="5">
    <source>
        <dbReference type="ARBA" id="ARBA00023237"/>
    </source>
</evidence>
<feature type="domain" description="RagB/SusD" evidence="6">
    <location>
        <begin position="296"/>
        <end position="546"/>
    </location>
</feature>
<evidence type="ECO:0000259" key="7">
    <source>
        <dbReference type="Pfam" id="PF14322"/>
    </source>
</evidence>
<evidence type="ECO:0000256" key="1">
    <source>
        <dbReference type="ARBA" id="ARBA00004442"/>
    </source>
</evidence>
<gene>
    <name evidence="8" type="ORF">GJJ64_06450</name>
</gene>
<dbReference type="InterPro" id="IPR033985">
    <property type="entry name" value="SusD-like_N"/>
</dbReference>
<comment type="subcellular location">
    <subcellularLocation>
        <location evidence="1">Cell outer membrane</location>
    </subcellularLocation>
</comment>
<dbReference type="Pfam" id="PF07980">
    <property type="entry name" value="SusD_RagB"/>
    <property type="match status" value="1"/>
</dbReference>
<dbReference type="AlphaFoldDB" id="A0A7K0FLH7"/>
<evidence type="ECO:0000256" key="2">
    <source>
        <dbReference type="ARBA" id="ARBA00006275"/>
    </source>
</evidence>
<evidence type="ECO:0000313" key="9">
    <source>
        <dbReference type="Proteomes" id="UP000462931"/>
    </source>
</evidence>
<accession>A0A7K0FLH7</accession>
<keyword evidence="5" id="KW-0998">Cell outer membrane</keyword>
<dbReference type="Gene3D" id="1.25.40.390">
    <property type="match status" value="1"/>
</dbReference>
<dbReference type="SUPFAM" id="SSF48452">
    <property type="entry name" value="TPR-like"/>
    <property type="match status" value="1"/>
</dbReference>
<dbReference type="Pfam" id="PF14322">
    <property type="entry name" value="SusD-like_3"/>
    <property type="match status" value="1"/>
</dbReference>
<evidence type="ECO:0000259" key="6">
    <source>
        <dbReference type="Pfam" id="PF07980"/>
    </source>
</evidence>
<dbReference type="CDD" id="cd08977">
    <property type="entry name" value="SusD"/>
    <property type="match status" value="1"/>
</dbReference>
<dbReference type="GO" id="GO:0009279">
    <property type="term" value="C:cell outer membrane"/>
    <property type="evidence" value="ECO:0007669"/>
    <property type="project" value="UniProtKB-SubCell"/>
</dbReference>
<proteinExistence type="inferred from homology"/>
<evidence type="ECO:0000313" key="8">
    <source>
        <dbReference type="EMBL" id="MRX46819.1"/>
    </source>
</evidence>
<dbReference type="InterPro" id="IPR011990">
    <property type="entry name" value="TPR-like_helical_dom_sf"/>
</dbReference>
<comment type="caution">
    <text evidence="8">The sequence shown here is derived from an EMBL/GenBank/DDBJ whole genome shotgun (WGS) entry which is preliminary data.</text>
</comment>
<comment type="similarity">
    <text evidence="2">Belongs to the SusD family.</text>
</comment>
<reference evidence="8 9" key="1">
    <citation type="submission" date="2019-11" db="EMBL/GenBank/DDBJ databases">
        <authorList>
            <person name="Cheng Q."/>
            <person name="Yang Z."/>
        </authorList>
    </citation>
    <scope>NUCLEOTIDE SEQUENCE [LARGE SCALE GENOMIC DNA]</scope>
    <source>
        <strain evidence="8 9">HX-22-1</strain>
    </source>
</reference>
<keyword evidence="4" id="KW-0472">Membrane</keyword>
<keyword evidence="9" id="KW-1185">Reference proteome</keyword>
<keyword evidence="3" id="KW-0732">Signal</keyword>
<dbReference type="RefSeq" id="WP_154286855.1">
    <property type="nucleotide sequence ID" value="NZ_WKJI01000001.1"/>
</dbReference>